<evidence type="ECO:0000259" key="2">
    <source>
        <dbReference type="PROSITE" id="PS50943"/>
    </source>
</evidence>
<evidence type="ECO:0000256" key="1">
    <source>
        <dbReference type="ARBA" id="ARBA00023125"/>
    </source>
</evidence>
<dbReference type="RefSeq" id="WP_039631852.1">
    <property type="nucleotide sequence ID" value="NZ_AYSO01000015.1"/>
</dbReference>
<keyword evidence="4" id="KW-1185">Reference proteome</keyword>
<dbReference type="PANTHER" id="PTHR46797:SF1">
    <property type="entry name" value="METHYLPHOSPHONATE SYNTHASE"/>
    <property type="match status" value="1"/>
</dbReference>
<dbReference type="InterPro" id="IPR001387">
    <property type="entry name" value="Cro/C1-type_HTH"/>
</dbReference>
<comment type="caution">
    <text evidence="3">The sequence shown here is derived from an EMBL/GenBank/DDBJ whole genome shotgun (WGS) entry which is preliminary data.</text>
</comment>
<dbReference type="SUPFAM" id="SSF47413">
    <property type="entry name" value="lambda repressor-like DNA-binding domains"/>
    <property type="match status" value="1"/>
</dbReference>
<proteinExistence type="predicted"/>
<dbReference type="PROSITE" id="PS50943">
    <property type="entry name" value="HTH_CROC1"/>
    <property type="match status" value="1"/>
</dbReference>
<dbReference type="InterPro" id="IPR010982">
    <property type="entry name" value="Lambda_DNA-bd_dom_sf"/>
</dbReference>
<dbReference type="GO" id="GO:0005829">
    <property type="term" value="C:cytosol"/>
    <property type="evidence" value="ECO:0007669"/>
    <property type="project" value="TreeGrafter"/>
</dbReference>
<dbReference type="AlphaFoldDB" id="A0A0C1R1F0"/>
<dbReference type="CDD" id="cd00093">
    <property type="entry name" value="HTH_XRE"/>
    <property type="match status" value="1"/>
</dbReference>
<dbReference type="Pfam" id="PF01381">
    <property type="entry name" value="HTH_3"/>
    <property type="match status" value="1"/>
</dbReference>
<dbReference type="GO" id="GO:0003700">
    <property type="term" value="F:DNA-binding transcription factor activity"/>
    <property type="evidence" value="ECO:0007669"/>
    <property type="project" value="TreeGrafter"/>
</dbReference>
<dbReference type="InterPro" id="IPR050807">
    <property type="entry name" value="TransReg_Diox_bact_type"/>
</dbReference>
<name>A0A0C1R1F0_9CLOT</name>
<reference evidence="3 4" key="1">
    <citation type="journal article" date="2015" name="Infect. Genet. Evol.">
        <title>Genomic sequences of six botulinum neurotoxin-producing strains representing three clostridial species illustrate the mobility and diversity of botulinum neurotoxin genes.</title>
        <authorList>
            <person name="Smith T.J."/>
            <person name="Hill K.K."/>
            <person name="Xie G."/>
            <person name="Foley B.T."/>
            <person name="Williamson C.H."/>
            <person name="Foster J.T."/>
            <person name="Johnson S.L."/>
            <person name="Chertkov O."/>
            <person name="Teshima H."/>
            <person name="Gibbons H.S."/>
            <person name="Johnsky L.A."/>
            <person name="Karavis M.A."/>
            <person name="Smith L.A."/>
        </authorList>
    </citation>
    <scope>NUCLEOTIDE SEQUENCE [LARGE SCALE GENOMIC DNA]</scope>
    <source>
        <strain evidence="3 4">CDC 2741</strain>
    </source>
</reference>
<evidence type="ECO:0000313" key="4">
    <source>
        <dbReference type="Proteomes" id="UP000031366"/>
    </source>
</evidence>
<dbReference type="GO" id="GO:0003677">
    <property type="term" value="F:DNA binding"/>
    <property type="evidence" value="ECO:0007669"/>
    <property type="project" value="UniProtKB-KW"/>
</dbReference>
<feature type="domain" description="HTH cro/C1-type" evidence="2">
    <location>
        <begin position="12"/>
        <end position="67"/>
    </location>
</feature>
<sequence length="130" mass="14452">MSDNISILGLNIKRIREDKKISAYRLAKDANVGAATISQIESGKRQSLNSATVEKIANTLGVSSDELLATENNVEYIVTDVEQTISLILTSDELVLDDIEMTKDEKNQLRMAVDIALNSIRSQRSRRDDK</sequence>
<dbReference type="Gene3D" id="1.10.260.40">
    <property type="entry name" value="lambda repressor-like DNA-binding domains"/>
    <property type="match status" value="1"/>
</dbReference>
<protein>
    <submittedName>
        <fullName evidence="3">Helix-turn-helix family protein</fullName>
    </submittedName>
</protein>
<dbReference type="SMART" id="SM00530">
    <property type="entry name" value="HTH_XRE"/>
    <property type="match status" value="1"/>
</dbReference>
<dbReference type="EMBL" id="AYSO01000015">
    <property type="protein sequence ID" value="KIE47217.1"/>
    <property type="molecule type" value="Genomic_DNA"/>
</dbReference>
<keyword evidence="1" id="KW-0238">DNA-binding</keyword>
<gene>
    <name evidence="3" type="ORF">U732_1088</name>
</gene>
<organism evidence="3 4">
    <name type="scientific">Clostridium argentinense CDC 2741</name>
    <dbReference type="NCBI Taxonomy" id="1418104"/>
    <lineage>
        <taxon>Bacteria</taxon>
        <taxon>Bacillati</taxon>
        <taxon>Bacillota</taxon>
        <taxon>Clostridia</taxon>
        <taxon>Eubacteriales</taxon>
        <taxon>Clostridiaceae</taxon>
        <taxon>Clostridium</taxon>
    </lineage>
</organism>
<dbReference type="OrthoDB" id="1911445at2"/>
<dbReference type="PANTHER" id="PTHR46797">
    <property type="entry name" value="HTH-TYPE TRANSCRIPTIONAL REGULATOR"/>
    <property type="match status" value="1"/>
</dbReference>
<dbReference type="STRING" id="29341.RSJ17_14720"/>
<accession>A0A0C1R1F0</accession>
<dbReference type="Proteomes" id="UP000031366">
    <property type="component" value="Unassembled WGS sequence"/>
</dbReference>
<evidence type="ECO:0000313" key="3">
    <source>
        <dbReference type="EMBL" id="KIE47217.1"/>
    </source>
</evidence>